<keyword evidence="2" id="KW-0808">Transferase</keyword>
<dbReference type="RefSeq" id="WP_250580338.1">
    <property type="nucleotide sequence ID" value="NZ_JAMLJN010000002.1"/>
</dbReference>
<feature type="domain" description="Glycosyl transferase family 1" evidence="1">
    <location>
        <begin position="132"/>
        <end position="253"/>
    </location>
</feature>
<dbReference type="PANTHER" id="PTHR12526">
    <property type="entry name" value="GLYCOSYLTRANSFERASE"/>
    <property type="match status" value="1"/>
</dbReference>
<dbReference type="EMBL" id="JAMLJN010000002">
    <property type="protein sequence ID" value="MCL9769474.1"/>
    <property type="molecule type" value="Genomic_DNA"/>
</dbReference>
<organism evidence="2 3">
    <name type="scientific">Flavobacterium fragile</name>
    <dbReference type="NCBI Taxonomy" id="2949085"/>
    <lineage>
        <taxon>Bacteria</taxon>
        <taxon>Pseudomonadati</taxon>
        <taxon>Bacteroidota</taxon>
        <taxon>Flavobacteriia</taxon>
        <taxon>Flavobacteriales</taxon>
        <taxon>Flavobacteriaceae</taxon>
        <taxon>Flavobacterium</taxon>
    </lineage>
</organism>
<comment type="caution">
    <text evidence="2">The sequence shown here is derived from an EMBL/GenBank/DDBJ whole genome shotgun (WGS) entry which is preliminary data.</text>
</comment>
<keyword evidence="2" id="KW-0328">Glycosyltransferase</keyword>
<keyword evidence="3" id="KW-1185">Reference proteome</keyword>
<gene>
    <name evidence="2" type="ORF">NAT47_03505</name>
</gene>
<dbReference type="PANTHER" id="PTHR12526:SF595">
    <property type="entry name" value="BLL5217 PROTEIN"/>
    <property type="match status" value="1"/>
</dbReference>
<reference evidence="2 3" key="1">
    <citation type="submission" date="2022-05" db="EMBL/GenBank/DDBJ databases">
        <title>Flavobacterium sp., isolated from activated sludge.</title>
        <authorList>
            <person name="Ran Q."/>
        </authorList>
    </citation>
    <scope>NUCLEOTIDE SEQUENCE [LARGE SCALE GENOMIC DNA]</scope>
    <source>
        <strain evidence="2 3">HXWNR69</strain>
    </source>
</reference>
<evidence type="ECO:0000313" key="2">
    <source>
        <dbReference type="EMBL" id="MCL9769474.1"/>
    </source>
</evidence>
<dbReference type="Proteomes" id="UP001203342">
    <property type="component" value="Unassembled WGS sequence"/>
</dbReference>
<sequence length="324" mass="37289">MNILITVQNKIPSLLYGGTERVVWYLGQELNKLGHKITFLAPLGSNCDFADIITYNPNLPINSQIPPYIDLVHFFDDNLTEEIEKPHIVTIEGNPFLIDILNINSVFVSKNHASRYNSSSFVYNGLNWDAYEKPDFNSKRSYFHFLGKAAWNVKNVKGAINVILATDNEKLRILGGHRFHPNTFTLSARIKFEGMVNDFEKSKLMNKSKGLLFPVLWDEPFGLAITESMFFGCPVFGTTYGSLKELINEEVGYTSNSLYELKDAILNSESYNKKRCNEYVVEFFNSKKMTLEYLKLYEKVLKGETLNKDKPHSIDKNKTFEWRE</sequence>
<dbReference type="SUPFAM" id="SSF53756">
    <property type="entry name" value="UDP-Glycosyltransferase/glycogen phosphorylase"/>
    <property type="match status" value="1"/>
</dbReference>
<dbReference type="InterPro" id="IPR001296">
    <property type="entry name" value="Glyco_trans_1"/>
</dbReference>
<dbReference type="GO" id="GO:0016757">
    <property type="term" value="F:glycosyltransferase activity"/>
    <property type="evidence" value="ECO:0007669"/>
    <property type="project" value="UniProtKB-KW"/>
</dbReference>
<name>A0ABT0TET0_9FLAO</name>
<dbReference type="Gene3D" id="3.40.50.2000">
    <property type="entry name" value="Glycogen Phosphorylase B"/>
    <property type="match status" value="2"/>
</dbReference>
<accession>A0ABT0TET0</accession>
<evidence type="ECO:0000259" key="1">
    <source>
        <dbReference type="Pfam" id="PF00534"/>
    </source>
</evidence>
<dbReference type="EC" id="2.4.-.-" evidence="2"/>
<evidence type="ECO:0000313" key="3">
    <source>
        <dbReference type="Proteomes" id="UP001203342"/>
    </source>
</evidence>
<proteinExistence type="predicted"/>
<protein>
    <submittedName>
        <fullName evidence="2">Glycosyltransferase</fullName>
        <ecNumber evidence="2">2.4.-.-</ecNumber>
    </submittedName>
</protein>
<dbReference type="Pfam" id="PF00534">
    <property type="entry name" value="Glycos_transf_1"/>
    <property type="match status" value="1"/>
</dbReference>